<dbReference type="GO" id="GO:0043093">
    <property type="term" value="P:FtsZ-dependent cytokinesis"/>
    <property type="evidence" value="ECO:0007669"/>
    <property type="project" value="UniProtKB-UniRule"/>
</dbReference>
<dbReference type="GO" id="GO:0090529">
    <property type="term" value="P:cell septum assembly"/>
    <property type="evidence" value="ECO:0007669"/>
    <property type="project" value="InterPro"/>
</dbReference>
<evidence type="ECO:0000256" key="5">
    <source>
        <dbReference type="ARBA" id="ARBA00022692"/>
    </source>
</evidence>
<comment type="function">
    <text evidence="9">Essential cell division protein.</text>
</comment>
<feature type="compositionally biased region" description="Low complexity" evidence="10">
    <location>
        <begin position="1"/>
        <end position="11"/>
    </location>
</feature>
<dbReference type="OrthoDB" id="9783091at2"/>
<feature type="transmembrane region" description="Helical" evidence="9">
    <location>
        <begin position="51"/>
        <end position="73"/>
    </location>
</feature>
<feature type="region of interest" description="Disordered" evidence="10">
    <location>
        <begin position="1"/>
        <end position="31"/>
    </location>
</feature>
<comment type="subcellular location">
    <subcellularLocation>
        <location evidence="9">Cell inner membrane</location>
        <topology evidence="9">Single-pass type II membrane protein</topology>
    </subcellularLocation>
    <subcellularLocation>
        <location evidence="1">Membrane</location>
    </subcellularLocation>
    <text evidence="9">Localizes to the division septum.</text>
</comment>
<dbReference type="GO" id="GO:0032153">
    <property type="term" value="C:cell division site"/>
    <property type="evidence" value="ECO:0007669"/>
    <property type="project" value="UniProtKB-UniRule"/>
</dbReference>
<dbReference type="Pfam" id="PF03799">
    <property type="entry name" value="FtsQ_DivIB_C"/>
    <property type="match status" value="1"/>
</dbReference>
<dbReference type="InterPro" id="IPR013685">
    <property type="entry name" value="POTRA_FtsQ_type"/>
</dbReference>
<dbReference type="Gene3D" id="3.10.20.310">
    <property type="entry name" value="membrane protein fhac"/>
    <property type="match status" value="1"/>
</dbReference>
<dbReference type="InterPro" id="IPR045335">
    <property type="entry name" value="FtsQ_C_sf"/>
</dbReference>
<dbReference type="PANTHER" id="PTHR35851">
    <property type="entry name" value="CELL DIVISION PROTEIN FTSQ"/>
    <property type="match status" value="1"/>
</dbReference>
<dbReference type="EMBL" id="QENQ01000001">
    <property type="protein sequence ID" value="PVX30739.1"/>
    <property type="molecule type" value="Genomic_DNA"/>
</dbReference>
<dbReference type="InterPro" id="IPR034746">
    <property type="entry name" value="POTRA"/>
</dbReference>
<accession>A0A2U0SHB1</accession>
<evidence type="ECO:0000256" key="6">
    <source>
        <dbReference type="ARBA" id="ARBA00022989"/>
    </source>
</evidence>
<evidence type="ECO:0000256" key="7">
    <source>
        <dbReference type="ARBA" id="ARBA00023136"/>
    </source>
</evidence>
<evidence type="ECO:0000313" key="12">
    <source>
        <dbReference type="EMBL" id="PVX30739.1"/>
    </source>
</evidence>
<protein>
    <recommendedName>
        <fullName evidence="9">Cell division protein FtsQ</fullName>
    </recommendedName>
</protein>
<evidence type="ECO:0000256" key="3">
    <source>
        <dbReference type="ARBA" id="ARBA00022519"/>
    </source>
</evidence>
<dbReference type="GO" id="GO:0005886">
    <property type="term" value="C:plasma membrane"/>
    <property type="evidence" value="ECO:0007669"/>
    <property type="project" value="UniProtKB-SubCell"/>
</dbReference>
<dbReference type="InterPro" id="IPR026579">
    <property type="entry name" value="FtsQ"/>
</dbReference>
<dbReference type="AlphaFoldDB" id="A0A2U0SHB1"/>
<sequence>MSRRPAQAQRATTRRGEKPKPRGTARRPQRAGIVDQAIAGLPISPETLHKVTTWSIVGAVGAVVLTVGILAGVPQMIGVGMAQAVGDAGLRVDEIQIDGLKRMDRATVYEQVLDQDSRAMPLVDLGDVRARLLKFPWVKDARVSRRLPHTLHIYIDERVPAAIWQNHGRLMLIDADGVALEPVSAEAMPDLPLMIGDGANLQEAARKRLLDTQPGLKPLVKATSWVGNRRWDLFFTSGEKLQLPEGEVAAAAALKRFAAIDAAQRLLGRGNLGFDMRDESKLVVRRQGVIEAPQPAAPAPAPGPVLAPASGAPAAAPASAGIGQGEG</sequence>
<dbReference type="PROSITE" id="PS51779">
    <property type="entry name" value="POTRA"/>
    <property type="match status" value="1"/>
</dbReference>
<dbReference type="InterPro" id="IPR005548">
    <property type="entry name" value="Cell_div_FtsQ/DivIB_C"/>
</dbReference>
<evidence type="ECO:0000256" key="10">
    <source>
        <dbReference type="SAM" id="MobiDB-lite"/>
    </source>
</evidence>
<gene>
    <name evidence="9" type="primary">ftsQ</name>
    <name evidence="12" type="ORF">DD559_16520</name>
</gene>
<dbReference type="PANTHER" id="PTHR35851:SF1">
    <property type="entry name" value="CELL DIVISION PROTEIN FTSQ"/>
    <property type="match status" value="1"/>
</dbReference>
<keyword evidence="3 9" id="KW-0997">Cell inner membrane</keyword>
<evidence type="ECO:0000256" key="9">
    <source>
        <dbReference type="HAMAP-Rule" id="MF_00911"/>
    </source>
</evidence>
<dbReference type="Pfam" id="PF08478">
    <property type="entry name" value="POTRA_1"/>
    <property type="match status" value="1"/>
</dbReference>
<dbReference type="RefSeq" id="WP_116470146.1">
    <property type="nucleotide sequence ID" value="NZ_QENQ01000001.1"/>
</dbReference>
<evidence type="ECO:0000313" key="13">
    <source>
        <dbReference type="Proteomes" id="UP000245890"/>
    </source>
</evidence>
<evidence type="ECO:0000256" key="1">
    <source>
        <dbReference type="ARBA" id="ARBA00004370"/>
    </source>
</evidence>
<keyword evidence="13" id="KW-1185">Reference proteome</keyword>
<name>A0A2U0SHB1_9SPHN</name>
<keyword evidence="8 9" id="KW-0131">Cell cycle</keyword>
<dbReference type="HAMAP" id="MF_00911">
    <property type="entry name" value="FtsQ_subfam"/>
    <property type="match status" value="1"/>
</dbReference>
<organism evidence="12 13">
    <name type="scientific">Sphingomonas pokkalii</name>
    <dbReference type="NCBI Taxonomy" id="2175090"/>
    <lineage>
        <taxon>Bacteria</taxon>
        <taxon>Pseudomonadati</taxon>
        <taxon>Pseudomonadota</taxon>
        <taxon>Alphaproteobacteria</taxon>
        <taxon>Sphingomonadales</taxon>
        <taxon>Sphingomonadaceae</taxon>
        <taxon>Sphingomonas</taxon>
    </lineage>
</organism>
<keyword evidence="7 9" id="KW-0472">Membrane</keyword>
<evidence type="ECO:0000256" key="2">
    <source>
        <dbReference type="ARBA" id="ARBA00022475"/>
    </source>
</evidence>
<comment type="similarity">
    <text evidence="9">Belongs to the FtsQ/DivIB family. FtsQ subfamily.</text>
</comment>
<comment type="caution">
    <text evidence="12">The sequence shown here is derived from an EMBL/GenBank/DDBJ whole genome shotgun (WGS) entry which is preliminary data.</text>
</comment>
<keyword evidence="5 9" id="KW-0812">Transmembrane</keyword>
<reference evidence="12 13" key="1">
    <citation type="submission" date="2018-05" db="EMBL/GenBank/DDBJ databases">
        <title>Description of Sphingomonas pokkalii sp nov, isolated from the rhizosphere of saline tolerant pokkali rice and its draft genome analysis.</title>
        <authorList>
            <person name="Menon R."/>
            <person name="Kumari S."/>
            <person name="Rameshkumar N."/>
        </authorList>
    </citation>
    <scope>NUCLEOTIDE SEQUENCE [LARGE SCALE GENOMIC DNA]</scope>
    <source>
        <strain evidence="12 13">L3B27</strain>
    </source>
</reference>
<evidence type="ECO:0000256" key="8">
    <source>
        <dbReference type="ARBA" id="ARBA00023306"/>
    </source>
</evidence>
<feature type="compositionally biased region" description="Pro residues" evidence="10">
    <location>
        <begin position="295"/>
        <end position="305"/>
    </location>
</feature>
<feature type="compositionally biased region" description="Low complexity" evidence="10">
    <location>
        <begin position="306"/>
        <end position="321"/>
    </location>
</feature>
<feature type="region of interest" description="Disordered" evidence="10">
    <location>
        <begin position="293"/>
        <end position="327"/>
    </location>
</feature>
<dbReference type="Gene3D" id="3.40.50.11690">
    <property type="entry name" value="Cell division protein FtsQ/DivIB"/>
    <property type="match status" value="1"/>
</dbReference>
<keyword evidence="4 9" id="KW-0132">Cell division</keyword>
<proteinExistence type="inferred from homology"/>
<evidence type="ECO:0000256" key="4">
    <source>
        <dbReference type="ARBA" id="ARBA00022618"/>
    </source>
</evidence>
<feature type="domain" description="POTRA" evidence="11">
    <location>
        <begin position="90"/>
        <end position="158"/>
    </location>
</feature>
<evidence type="ECO:0000259" key="11">
    <source>
        <dbReference type="PROSITE" id="PS51779"/>
    </source>
</evidence>
<keyword evidence="2 9" id="KW-1003">Cell membrane</keyword>
<keyword evidence="6 9" id="KW-1133">Transmembrane helix</keyword>
<dbReference type="Proteomes" id="UP000245890">
    <property type="component" value="Unassembled WGS sequence"/>
</dbReference>